<evidence type="ECO:0000313" key="3">
    <source>
        <dbReference type="Proteomes" id="UP001150569"/>
    </source>
</evidence>
<comment type="similarity">
    <text evidence="1">Belongs to the AIM41 family.</text>
</comment>
<dbReference type="EMBL" id="JANBPT010000040">
    <property type="protein sequence ID" value="KAJ1929293.1"/>
    <property type="molecule type" value="Genomic_DNA"/>
</dbReference>
<dbReference type="AlphaFoldDB" id="A0A9W8E208"/>
<dbReference type="GO" id="GO:0005739">
    <property type="term" value="C:mitochondrion"/>
    <property type="evidence" value="ECO:0007669"/>
    <property type="project" value="UniProtKB-SubCell"/>
</dbReference>
<organism evidence="2 3">
    <name type="scientific">Tieghemiomyces parasiticus</name>
    <dbReference type="NCBI Taxonomy" id="78921"/>
    <lineage>
        <taxon>Eukaryota</taxon>
        <taxon>Fungi</taxon>
        <taxon>Fungi incertae sedis</taxon>
        <taxon>Zoopagomycota</taxon>
        <taxon>Kickxellomycotina</taxon>
        <taxon>Dimargaritomycetes</taxon>
        <taxon>Dimargaritales</taxon>
        <taxon>Dimargaritaceae</taxon>
        <taxon>Tieghemiomyces</taxon>
    </lineage>
</organism>
<gene>
    <name evidence="1" type="primary">AIM41</name>
    <name evidence="2" type="ORF">IWQ60_001304</name>
</gene>
<dbReference type="InterPro" id="IPR042184">
    <property type="entry name" value="YqeY/Aim41_N"/>
</dbReference>
<dbReference type="OrthoDB" id="538640at2759"/>
<evidence type="ECO:0000256" key="1">
    <source>
        <dbReference type="RuleBase" id="RU365099"/>
    </source>
</evidence>
<dbReference type="InterPro" id="IPR003789">
    <property type="entry name" value="Asn/Gln_tRNA_amidoTrase-B-like"/>
</dbReference>
<comment type="subcellular location">
    <subcellularLocation>
        <location evidence="1">Mitochondrion</location>
    </subcellularLocation>
</comment>
<dbReference type="SUPFAM" id="SSF89095">
    <property type="entry name" value="GatB/YqeY motif"/>
    <property type="match status" value="1"/>
</dbReference>
<sequence length="202" mass="21981">MSNHAFRFAAGSLARCLAPQVAKVPALRLYSTAPAGNTDTLFSKLKQDLKASMRSKDQARLAVIRSILSDITYREKDYLSKGEPEDACKAQAQTDTSVTELIQRAQKKRRDSAELYATNDRSDLADKERAELAILSSFLPEPLSDQEVEAHVLATIKSCNATTIKDLGAVIRAVTLDPARAPKAKVAETAKRLLVSARPSAP</sequence>
<dbReference type="PANTHER" id="PTHR28055">
    <property type="entry name" value="ALTERED INHERITANCE OF MITOCHONDRIA PROTEIN 41, MITOCHONDRIAL"/>
    <property type="match status" value="1"/>
</dbReference>
<dbReference type="Pfam" id="PF09424">
    <property type="entry name" value="YqeY"/>
    <property type="match status" value="1"/>
</dbReference>
<proteinExistence type="inferred from homology"/>
<dbReference type="InterPro" id="IPR019004">
    <property type="entry name" value="YqeY/Aim41"/>
</dbReference>
<dbReference type="InterPro" id="IPR023168">
    <property type="entry name" value="GatB_Yqey_C_2"/>
</dbReference>
<reference evidence="2" key="1">
    <citation type="submission" date="2022-07" db="EMBL/GenBank/DDBJ databases">
        <title>Phylogenomic reconstructions and comparative analyses of Kickxellomycotina fungi.</title>
        <authorList>
            <person name="Reynolds N.K."/>
            <person name="Stajich J.E."/>
            <person name="Barry K."/>
            <person name="Grigoriev I.V."/>
            <person name="Crous P."/>
            <person name="Smith M.E."/>
        </authorList>
    </citation>
    <scope>NUCLEOTIDE SEQUENCE</scope>
    <source>
        <strain evidence="2">RSA 861</strain>
    </source>
</reference>
<keyword evidence="1" id="KW-0496">Mitochondrion</keyword>
<dbReference type="PANTHER" id="PTHR28055:SF1">
    <property type="entry name" value="ALTERED INHERITANCE OF MITOCHONDRIA PROTEIN 41, MITOCHONDRIAL"/>
    <property type="match status" value="1"/>
</dbReference>
<evidence type="ECO:0000313" key="2">
    <source>
        <dbReference type="EMBL" id="KAJ1929293.1"/>
    </source>
</evidence>
<comment type="caution">
    <text evidence="2">The sequence shown here is derived from an EMBL/GenBank/DDBJ whole genome shotgun (WGS) entry which is preliminary data.</text>
</comment>
<dbReference type="Gene3D" id="1.10.1510.10">
    <property type="entry name" value="Uncharacterised protein YqeY/AIM41 PF09424, N-terminal domain"/>
    <property type="match status" value="1"/>
</dbReference>
<name>A0A9W8E208_9FUNG</name>
<accession>A0A9W8E208</accession>
<keyword evidence="3" id="KW-1185">Reference proteome</keyword>
<dbReference type="GO" id="GO:0016884">
    <property type="term" value="F:carbon-nitrogen ligase activity, with glutamine as amido-N-donor"/>
    <property type="evidence" value="ECO:0007669"/>
    <property type="project" value="UniProtKB-UniRule"/>
</dbReference>
<protein>
    <recommendedName>
        <fullName evidence="1">Altered inheritance of mitochondria protein 41</fullName>
    </recommendedName>
</protein>
<dbReference type="Proteomes" id="UP001150569">
    <property type="component" value="Unassembled WGS sequence"/>
</dbReference>
<dbReference type="Gene3D" id="1.10.10.410">
    <property type="match status" value="1"/>
</dbReference>